<keyword evidence="5" id="KW-1185">Reference proteome</keyword>
<feature type="region of interest" description="Disordered" evidence="1">
    <location>
        <begin position="286"/>
        <end position="306"/>
    </location>
</feature>
<dbReference type="Pfam" id="PF01926">
    <property type="entry name" value="MMR_HSR1"/>
    <property type="match status" value="1"/>
</dbReference>
<dbReference type="PANTHER" id="PTHR42698">
    <property type="entry name" value="GTPASE ERA"/>
    <property type="match status" value="1"/>
</dbReference>
<dbReference type="InterPro" id="IPR006073">
    <property type="entry name" value="GTP-bd"/>
</dbReference>
<organism evidence="4 5">
    <name type="scientific">Georgenia deserti</name>
    <dbReference type="NCBI Taxonomy" id="2093781"/>
    <lineage>
        <taxon>Bacteria</taxon>
        <taxon>Bacillati</taxon>
        <taxon>Actinomycetota</taxon>
        <taxon>Actinomycetes</taxon>
        <taxon>Micrococcales</taxon>
        <taxon>Bogoriellaceae</taxon>
        <taxon>Georgenia</taxon>
    </lineage>
</organism>
<feature type="transmembrane region" description="Helical" evidence="2">
    <location>
        <begin position="444"/>
        <end position="468"/>
    </location>
</feature>
<evidence type="ECO:0000256" key="2">
    <source>
        <dbReference type="SAM" id="Phobius"/>
    </source>
</evidence>
<evidence type="ECO:0000256" key="1">
    <source>
        <dbReference type="SAM" id="MobiDB-lite"/>
    </source>
</evidence>
<dbReference type="Proteomes" id="UP001597277">
    <property type="component" value="Unassembled WGS sequence"/>
</dbReference>
<gene>
    <name evidence="4" type="ORF">ACFSE6_15090</name>
</gene>
<feature type="domain" description="G" evidence="3">
    <location>
        <begin position="61"/>
        <end position="179"/>
    </location>
</feature>
<dbReference type="Gene3D" id="3.40.50.300">
    <property type="entry name" value="P-loop containing nucleotide triphosphate hydrolases"/>
    <property type="match status" value="1"/>
</dbReference>
<keyword evidence="2" id="KW-0812">Transmembrane</keyword>
<name>A0ABW4L6F6_9MICO</name>
<accession>A0ABW4L6F6</accession>
<proteinExistence type="predicted"/>
<comment type="caution">
    <text evidence="4">The sequence shown here is derived from an EMBL/GenBank/DDBJ whole genome shotgun (WGS) entry which is preliminary data.</text>
</comment>
<reference evidence="5" key="1">
    <citation type="journal article" date="2019" name="Int. J. Syst. Evol. Microbiol.">
        <title>The Global Catalogue of Microorganisms (GCM) 10K type strain sequencing project: providing services to taxonomists for standard genome sequencing and annotation.</title>
        <authorList>
            <consortium name="The Broad Institute Genomics Platform"/>
            <consortium name="The Broad Institute Genome Sequencing Center for Infectious Disease"/>
            <person name="Wu L."/>
            <person name="Ma J."/>
        </authorList>
    </citation>
    <scope>NUCLEOTIDE SEQUENCE [LARGE SCALE GENOMIC DNA]</scope>
    <source>
        <strain evidence="5">JCM 17130</strain>
    </source>
</reference>
<dbReference type="EMBL" id="JBHUEE010000008">
    <property type="protein sequence ID" value="MFD1719166.1"/>
    <property type="molecule type" value="Genomic_DNA"/>
</dbReference>
<keyword evidence="2" id="KW-1133">Transmembrane helix</keyword>
<sequence>MRLLRRRRADDAATLPEDLRRLEAATEIAAGHLDAPALERARTLLKRAGERENLAAGRTVAALLGATGSGKSSLFNALLGREVAPVAARRPTTTRPLAAVWGADDAGRLLDWLDVPDRTRAGDGTDAVTTEDRAADGLILLDLPDIDSTAMEHRDVASRMASAVDVLVWVLDPQKYADAVVHRDYLAHLTAHAEVSLVVLNQVDTLDADERAGVLADLERVLERDGLSGVPVLPVSARTGEGLDDLWRRVADVAASTRAARLRLAADVRATATELLRAAEVATDINQGRRRRDESPTTVGEQPAARLSRAAAEAAGVDAVRAAVRRSYTRSARARVGWPPVRWLIRLRPDPLRRLGLTRAERADVALVRTSLPAATPVQQAAVRSAAHAVVASSTAHLPGPWRDDVLQQVEGRIPVLVDALDRRIAGTDLEQARRPAWWTVAGILQWLFVLAAVAGGVWLAGLAALGYLQLPAPETPAAGPFPWPTVLLVGGVLAGLLLALLGALAARAGARRRARRVERRLRAEVDAAVREQVVAAVEHELEEFATFRRNLTALAG</sequence>
<dbReference type="PANTHER" id="PTHR42698:SF1">
    <property type="entry name" value="GTPASE ERA, MITOCHONDRIAL"/>
    <property type="match status" value="1"/>
</dbReference>
<keyword evidence="2" id="KW-0472">Membrane</keyword>
<evidence type="ECO:0000313" key="5">
    <source>
        <dbReference type="Proteomes" id="UP001597277"/>
    </source>
</evidence>
<protein>
    <submittedName>
        <fullName evidence="4">GTPase</fullName>
    </submittedName>
</protein>
<evidence type="ECO:0000259" key="3">
    <source>
        <dbReference type="Pfam" id="PF01926"/>
    </source>
</evidence>
<dbReference type="InterPro" id="IPR005662">
    <property type="entry name" value="GTPase_Era-like"/>
</dbReference>
<dbReference type="InterPro" id="IPR027417">
    <property type="entry name" value="P-loop_NTPase"/>
</dbReference>
<dbReference type="SUPFAM" id="SSF52540">
    <property type="entry name" value="P-loop containing nucleoside triphosphate hydrolases"/>
    <property type="match status" value="1"/>
</dbReference>
<feature type="transmembrane region" description="Helical" evidence="2">
    <location>
        <begin position="488"/>
        <end position="511"/>
    </location>
</feature>
<dbReference type="RefSeq" id="WP_388008893.1">
    <property type="nucleotide sequence ID" value="NZ_JBHUEE010000008.1"/>
</dbReference>
<evidence type="ECO:0000313" key="4">
    <source>
        <dbReference type="EMBL" id="MFD1719166.1"/>
    </source>
</evidence>